<reference evidence="3 4" key="1">
    <citation type="submission" date="2018-02" db="EMBL/GenBank/DDBJ databases">
        <title>The genomes of Aspergillus section Nigri reveals drivers in fungal speciation.</title>
        <authorList>
            <consortium name="DOE Joint Genome Institute"/>
            <person name="Vesth T.C."/>
            <person name="Nybo J."/>
            <person name="Theobald S."/>
            <person name="Brandl J."/>
            <person name="Frisvad J.C."/>
            <person name="Nielsen K.F."/>
            <person name="Lyhne E.K."/>
            <person name="Kogle M.E."/>
            <person name="Kuo A."/>
            <person name="Riley R."/>
            <person name="Clum A."/>
            <person name="Nolan M."/>
            <person name="Lipzen A."/>
            <person name="Salamov A."/>
            <person name="Henrissat B."/>
            <person name="Wiebenga A."/>
            <person name="De vries R.P."/>
            <person name="Grigoriev I.V."/>
            <person name="Mortensen U.H."/>
            <person name="Andersen M.R."/>
            <person name="Baker S.E."/>
        </authorList>
    </citation>
    <scope>NUCLEOTIDE SEQUENCE [LARGE SCALE GENOMIC DNA]</scope>
    <source>
        <strain evidence="3 4">CBS 101889</strain>
    </source>
</reference>
<dbReference type="GeneID" id="37201245"/>
<dbReference type="Proteomes" id="UP000248961">
    <property type="component" value="Unassembled WGS sequence"/>
</dbReference>
<feature type="compositionally biased region" description="Low complexity" evidence="2">
    <location>
        <begin position="351"/>
        <end position="364"/>
    </location>
</feature>
<dbReference type="OrthoDB" id="2562743at2759"/>
<keyword evidence="1" id="KW-0175">Coiled coil</keyword>
<organism evidence="3 4">
    <name type="scientific">Aspergillus homomorphus (strain CBS 101889)</name>
    <dbReference type="NCBI Taxonomy" id="1450537"/>
    <lineage>
        <taxon>Eukaryota</taxon>
        <taxon>Fungi</taxon>
        <taxon>Dikarya</taxon>
        <taxon>Ascomycota</taxon>
        <taxon>Pezizomycotina</taxon>
        <taxon>Eurotiomycetes</taxon>
        <taxon>Eurotiomycetidae</taxon>
        <taxon>Eurotiales</taxon>
        <taxon>Aspergillaceae</taxon>
        <taxon>Aspergillus</taxon>
        <taxon>Aspergillus subgen. Circumdati</taxon>
    </lineage>
</organism>
<keyword evidence="4" id="KW-1185">Reference proteome</keyword>
<dbReference type="RefSeq" id="XP_025551784.1">
    <property type="nucleotide sequence ID" value="XM_025696956.1"/>
</dbReference>
<dbReference type="STRING" id="1450537.A0A395HXW8"/>
<evidence type="ECO:0000313" key="4">
    <source>
        <dbReference type="Proteomes" id="UP000248961"/>
    </source>
</evidence>
<feature type="region of interest" description="Disordered" evidence="2">
    <location>
        <begin position="344"/>
        <end position="364"/>
    </location>
</feature>
<proteinExistence type="predicted"/>
<protein>
    <submittedName>
        <fullName evidence="3">Uncharacterized protein</fullName>
    </submittedName>
</protein>
<dbReference type="PANTHER" id="PTHR21974">
    <property type="entry name" value="RE15880P"/>
    <property type="match status" value="1"/>
</dbReference>
<dbReference type="VEuPathDB" id="FungiDB:BO97DRAFT_424264"/>
<evidence type="ECO:0000313" key="3">
    <source>
        <dbReference type="EMBL" id="RAL12630.1"/>
    </source>
</evidence>
<gene>
    <name evidence="3" type="ORF">BO97DRAFT_424264</name>
</gene>
<dbReference type="PANTHER" id="PTHR21974:SF2">
    <property type="entry name" value="RE15880P"/>
    <property type="match status" value="1"/>
</dbReference>
<evidence type="ECO:0000256" key="1">
    <source>
        <dbReference type="SAM" id="Coils"/>
    </source>
</evidence>
<dbReference type="EMBL" id="KZ824282">
    <property type="protein sequence ID" value="RAL12630.1"/>
    <property type="molecule type" value="Genomic_DNA"/>
</dbReference>
<name>A0A395HXW8_ASPHC</name>
<evidence type="ECO:0000256" key="2">
    <source>
        <dbReference type="SAM" id="MobiDB-lite"/>
    </source>
</evidence>
<sequence>MPVLIKDRHSQIVAELQAVESAPGTLKAQEAYLSDRCHALAETRRGLEQIRQITQVERERHEQYRDSTVRRLLYRATGKRENFEAKADREMHEFYRARAEENRLNAQRQMLEAQISDAVRGQKALQVACTKRRLLHAELEALYCGIFDGPTEELPEEDEQEEATRAARTAYGQRKERWSNLCQATQCLVRAQTTVKEAVLDLYESLQHYERDMWGFGASIATDWEQQNRLARAQQKVGQTQMLVTQARRLDRDVQPLPAMQIVQRDMISGLIFGTFLFNVSFLDMLQQLLQNVQRAEQALAVQLRRAKSRKAEMQSQVADAQRTFEIAQQDLRRIREWLFTKAADPPSPYSEPSSLEVESFQFA</sequence>
<feature type="coiled-coil region" evidence="1">
    <location>
        <begin position="279"/>
        <end position="331"/>
    </location>
</feature>
<dbReference type="AlphaFoldDB" id="A0A395HXW8"/>
<accession>A0A395HXW8</accession>